<keyword evidence="3" id="KW-0472">Membrane</keyword>
<feature type="coiled-coil region" evidence="1">
    <location>
        <begin position="52"/>
        <end position="86"/>
    </location>
</feature>
<dbReference type="STRING" id="885272.JonanDRAFT_1160"/>
<feature type="compositionally biased region" description="Polar residues" evidence="2">
    <location>
        <begin position="152"/>
        <end position="162"/>
    </location>
</feature>
<dbReference type="Proteomes" id="UP000003806">
    <property type="component" value="Chromosome"/>
</dbReference>
<organism evidence="4 5">
    <name type="scientific">Jonquetella anthropi DSM 22815</name>
    <dbReference type="NCBI Taxonomy" id="885272"/>
    <lineage>
        <taxon>Bacteria</taxon>
        <taxon>Thermotogati</taxon>
        <taxon>Synergistota</taxon>
        <taxon>Synergistia</taxon>
        <taxon>Synergistales</taxon>
        <taxon>Dethiosulfovibrionaceae</taxon>
        <taxon>Jonquetella</taxon>
    </lineage>
</organism>
<evidence type="ECO:0000256" key="1">
    <source>
        <dbReference type="SAM" id="Coils"/>
    </source>
</evidence>
<evidence type="ECO:0000313" key="5">
    <source>
        <dbReference type="Proteomes" id="UP000003806"/>
    </source>
</evidence>
<dbReference type="HOGENOM" id="CLU_1439321_0_0_0"/>
<reference evidence="4 5" key="1">
    <citation type="submission" date="2011-11" db="EMBL/GenBank/DDBJ databases">
        <title>The Noncontiguous Finished genome of Jonquetella anthropi DSM 22815.</title>
        <authorList>
            <consortium name="US DOE Joint Genome Institute (JGI-PGF)"/>
            <person name="Lucas S."/>
            <person name="Copeland A."/>
            <person name="Lapidus A."/>
            <person name="Glavina del Rio T."/>
            <person name="Dalin E."/>
            <person name="Tice H."/>
            <person name="Bruce D."/>
            <person name="Goodwin L."/>
            <person name="Pitluck S."/>
            <person name="Peters L."/>
            <person name="Mikhailova N."/>
            <person name="Held B."/>
            <person name="Kyrpides N."/>
            <person name="Mavromatis K."/>
            <person name="Ivanova N."/>
            <person name="Markowitz V."/>
            <person name="Cheng J.-F."/>
            <person name="Hugenholtz P."/>
            <person name="Woyke T."/>
            <person name="Wu D."/>
            <person name="Gronow S."/>
            <person name="Wellnitz S."/>
            <person name="Brambilla E."/>
            <person name="Klenk H.-P."/>
            <person name="Eisen J.A."/>
        </authorList>
    </citation>
    <scope>NUCLEOTIDE SEQUENCE [LARGE SCALE GENOMIC DNA]</scope>
    <source>
        <strain evidence="4 5">DSM 22815</strain>
    </source>
</reference>
<gene>
    <name evidence="4" type="ORF">JonanDRAFT_1160</name>
</gene>
<dbReference type="eggNOG" id="ENOG5030NH2">
    <property type="taxonomic scope" value="Bacteria"/>
</dbReference>
<feature type="region of interest" description="Disordered" evidence="2">
    <location>
        <begin position="142"/>
        <end position="188"/>
    </location>
</feature>
<dbReference type="OrthoDB" id="370061at2"/>
<keyword evidence="3" id="KW-0812">Transmembrane</keyword>
<proteinExistence type="predicted"/>
<keyword evidence="5" id="KW-1185">Reference proteome</keyword>
<sequence length="188" mass="20933">MSAFSFFGDHPLVLGLTIGLCGVVFVTINGWLRLHRLKQYLQTHLTMTNKAHSELLKENDELKTKCANLEKSLAMLSQKTSAAEKKTLLAYDQTLHQLFLKMPGFATAWEEALRETQAEMDKSESGLKPLLNRIFHPSLFASSADAKRPGEESQTAETNQTADAEVTAEEKKEPADPAGQPEDSQEER</sequence>
<accession>H0ULG7</accession>
<dbReference type="EMBL" id="CM001376">
    <property type="protein sequence ID" value="EHM13526.1"/>
    <property type="molecule type" value="Genomic_DNA"/>
</dbReference>
<feature type="transmembrane region" description="Helical" evidence="3">
    <location>
        <begin position="12"/>
        <end position="32"/>
    </location>
</feature>
<evidence type="ECO:0000313" key="4">
    <source>
        <dbReference type="EMBL" id="EHM13526.1"/>
    </source>
</evidence>
<evidence type="ECO:0000256" key="3">
    <source>
        <dbReference type="SAM" id="Phobius"/>
    </source>
</evidence>
<dbReference type="RefSeq" id="WP_008523134.1">
    <property type="nucleotide sequence ID" value="NZ_CM001376.1"/>
</dbReference>
<protein>
    <submittedName>
        <fullName evidence="4">Uncharacterized protein</fullName>
    </submittedName>
</protein>
<dbReference type="AlphaFoldDB" id="H0ULG7"/>
<keyword evidence="1" id="KW-0175">Coiled coil</keyword>
<evidence type="ECO:0000256" key="2">
    <source>
        <dbReference type="SAM" id="MobiDB-lite"/>
    </source>
</evidence>
<keyword evidence="3" id="KW-1133">Transmembrane helix</keyword>
<name>H0ULG7_9BACT</name>